<sequence>MPTNSWRLRSLAVFAIVGLLAGCAAQRLQREGLELIASGQVEEGLERLAQASKADPSNLTYRSALARQRELAVTRLVSQGATARAAGDAAAAHTAYERALHLNPADRNARAGLASLDMDVRHAAELAEADQLVARDEGQARELVRRILLEDPDHRAARQLLQRLDQHASRAQAAVPGLAGRFRSPVSLQFRDANVKVVLEALARGSGINVLLDKDIKPDIKVSIFVKDVSVQDALELLLMQSQLEKKVLSDSTVLVYPNLPAKLKEYQDLKIRSFHLVNADAKQIAAMIKTLLKSRDVVVHERTNSVVMRDTPEAVELAARLVEDQDVADPEVMLEVEVLEVSGSRLSELGLALPSSIGVSVPGDRLTLGALRDTRASSLLAGPAPSVTLNLLMQDSDANLLASPRIRARNHEKAKIMIGDRVPVITNAVTPMSTGAPVITGNVQYLDVGLKLEVEPDIHLDEEVSIKINLEVSSIVKEIQNVQSGTLAYQVGTRNATTVLRLRDGETQILGGLINDEDRNSASKLPGLGQLPLLGRLFSNHRDNARKTEIVLSLTPHVIGVRRTAAARQTEYWSGTESQLGANRLMLRPLGTVGISPGGGPVAAPQAAAVPLAARAPLAASPANQPVVLSWQGPAQAKVGERISIALNTQSSMAVRGLKFTLAYDAAVLKAVEAAEGDFMRQAGAAFTRNLDGQAGQVQVEFAAGSGAASGAGAAASVEFEVIAPGAAQVAVAQAEAGGVSGEPLAVTAPAPLVVQVQP</sequence>
<dbReference type="InterPro" id="IPR005644">
    <property type="entry name" value="NolW-like"/>
</dbReference>
<evidence type="ECO:0000313" key="9">
    <source>
        <dbReference type="EMBL" id="TFW32304.1"/>
    </source>
</evidence>
<organism evidence="9 10">
    <name type="scientific">Massilia horti</name>
    <dbReference type="NCBI Taxonomy" id="2562153"/>
    <lineage>
        <taxon>Bacteria</taxon>
        <taxon>Pseudomonadati</taxon>
        <taxon>Pseudomonadota</taxon>
        <taxon>Betaproteobacteria</taxon>
        <taxon>Burkholderiales</taxon>
        <taxon>Oxalobacteraceae</taxon>
        <taxon>Telluria group</taxon>
        <taxon>Massilia</taxon>
    </lineage>
</organism>
<dbReference type="Gene3D" id="3.30.1370.120">
    <property type="match status" value="1"/>
</dbReference>
<evidence type="ECO:0000256" key="3">
    <source>
        <dbReference type="ARBA" id="ARBA00022729"/>
    </source>
</evidence>
<proteinExistence type="inferred from homology"/>
<keyword evidence="3" id="KW-0732">Signal</keyword>
<dbReference type="Gene3D" id="1.25.40.10">
    <property type="entry name" value="Tetratricopeptide repeat domain"/>
    <property type="match status" value="1"/>
</dbReference>
<dbReference type="InterPro" id="IPR011990">
    <property type="entry name" value="TPR-like_helical_dom_sf"/>
</dbReference>
<dbReference type="EMBL" id="SPUM01000061">
    <property type="protein sequence ID" value="TFW32304.1"/>
    <property type="molecule type" value="Genomic_DNA"/>
</dbReference>
<evidence type="ECO:0000256" key="1">
    <source>
        <dbReference type="ARBA" id="ARBA00004370"/>
    </source>
</evidence>
<dbReference type="GO" id="GO:0009279">
    <property type="term" value="C:cell outer membrane"/>
    <property type="evidence" value="ECO:0007669"/>
    <property type="project" value="UniProtKB-SubCell"/>
</dbReference>
<dbReference type="CDD" id="cd08547">
    <property type="entry name" value="Type_II_cohesin"/>
    <property type="match status" value="1"/>
</dbReference>
<keyword evidence="5" id="KW-0998">Cell outer membrane</keyword>
<keyword evidence="2 7" id="KW-0813">Transport</keyword>
<evidence type="ECO:0000256" key="4">
    <source>
        <dbReference type="ARBA" id="ARBA00023136"/>
    </source>
</evidence>
<evidence type="ECO:0000256" key="5">
    <source>
        <dbReference type="ARBA" id="ARBA00023237"/>
    </source>
</evidence>
<dbReference type="AlphaFoldDB" id="A0A4Y9T5J3"/>
<dbReference type="InterPro" id="IPR050810">
    <property type="entry name" value="Bact_Secretion_Sys_Channel"/>
</dbReference>
<feature type="domain" description="Secretin/TonB short N-terminal" evidence="8">
    <location>
        <begin position="208"/>
        <end position="259"/>
    </location>
</feature>
<dbReference type="Gene3D" id="3.30.1370.130">
    <property type="match status" value="1"/>
</dbReference>
<evidence type="ECO:0000256" key="7">
    <source>
        <dbReference type="RuleBase" id="RU004004"/>
    </source>
</evidence>
<comment type="caution">
    <text evidence="9">The sequence shown here is derived from an EMBL/GenBank/DDBJ whole genome shotgun (WGS) entry which is preliminary data.</text>
</comment>
<evidence type="ECO:0000256" key="6">
    <source>
        <dbReference type="RuleBase" id="RU004003"/>
    </source>
</evidence>
<dbReference type="SMART" id="SM00965">
    <property type="entry name" value="STN"/>
    <property type="match status" value="1"/>
</dbReference>
<keyword evidence="4" id="KW-0472">Membrane</keyword>
<comment type="subcellular location">
    <subcellularLocation>
        <location evidence="7">Cell outer membrane</location>
    </subcellularLocation>
    <subcellularLocation>
        <location evidence="1">Membrane</location>
    </subcellularLocation>
</comment>
<gene>
    <name evidence="9" type="ORF">E4O92_10060</name>
</gene>
<accession>A0A4Y9T5J3</accession>
<dbReference type="PANTHER" id="PTHR30332">
    <property type="entry name" value="PROBABLE GENERAL SECRETION PATHWAY PROTEIN D"/>
    <property type="match status" value="1"/>
</dbReference>
<dbReference type="InterPro" id="IPR001775">
    <property type="entry name" value="GspD/PilQ"/>
</dbReference>
<dbReference type="Pfam" id="PF07660">
    <property type="entry name" value="STN"/>
    <property type="match status" value="1"/>
</dbReference>
<dbReference type="Gene3D" id="2.60.40.680">
    <property type="match status" value="1"/>
</dbReference>
<dbReference type="RefSeq" id="WP_135189635.1">
    <property type="nucleotide sequence ID" value="NZ_SPUM01000061.1"/>
</dbReference>
<comment type="similarity">
    <text evidence="6">Belongs to the bacterial secretin family.</text>
</comment>
<dbReference type="Proteomes" id="UP000297258">
    <property type="component" value="Unassembled WGS sequence"/>
</dbReference>
<dbReference type="InterPro" id="IPR002102">
    <property type="entry name" value="Cohesin_dom"/>
</dbReference>
<evidence type="ECO:0000313" key="10">
    <source>
        <dbReference type="Proteomes" id="UP000297258"/>
    </source>
</evidence>
<dbReference type="Pfam" id="PF00263">
    <property type="entry name" value="Secretin"/>
    <property type="match status" value="1"/>
</dbReference>
<protein>
    <recommendedName>
        <fullName evidence="8">Secretin/TonB short N-terminal domain-containing protein</fullName>
    </recommendedName>
</protein>
<dbReference type="SUPFAM" id="SSF49384">
    <property type="entry name" value="Carbohydrate-binding domain"/>
    <property type="match status" value="1"/>
</dbReference>
<dbReference type="GO" id="GO:0009306">
    <property type="term" value="P:protein secretion"/>
    <property type="evidence" value="ECO:0007669"/>
    <property type="project" value="InterPro"/>
</dbReference>
<dbReference type="PANTHER" id="PTHR30332:SF17">
    <property type="entry name" value="TYPE IV PILIATION SYSTEM PROTEIN DR_0774-RELATED"/>
    <property type="match status" value="1"/>
</dbReference>
<dbReference type="GO" id="GO:0015627">
    <property type="term" value="C:type II protein secretion system complex"/>
    <property type="evidence" value="ECO:0007669"/>
    <property type="project" value="TreeGrafter"/>
</dbReference>
<dbReference type="SUPFAM" id="SSF48452">
    <property type="entry name" value="TPR-like"/>
    <property type="match status" value="1"/>
</dbReference>
<dbReference type="Pfam" id="PF00963">
    <property type="entry name" value="Cohesin"/>
    <property type="match status" value="1"/>
</dbReference>
<evidence type="ECO:0000259" key="8">
    <source>
        <dbReference type="SMART" id="SM00965"/>
    </source>
</evidence>
<dbReference type="PRINTS" id="PR00811">
    <property type="entry name" value="BCTERIALGSPD"/>
</dbReference>
<dbReference type="GO" id="GO:0000272">
    <property type="term" value="P:polysaccharide catabolic process"/>
    <property type="evidence" value="ECO:0007669"/>
    <property type="project" value="InterPro"/>
</dbReference>
<dbReference type="InterPro" id="IPR004846">
    <property type="entry name" value="T2SS/T3SS_dom"/>
</dbReference>
<dbReference type="InterPro" id="IPR008965">
    <property type="entry name" value="CBM2/CBM3_carb-bd_dom_sf"/>
</dbReference>
<dbReference type="InterPro" id="IPR011662">
    <property type="entry name" value="Secretin/TonB_short_N"/>
</dbReference>
<dbReference type="Pfam" id="PF03958">
    <property type="entry name" value="Secretin_N"/>
    <property type="match status" value="1"/>
</dbReference>
<keyword evidence="10" id="KW-1185">Reference proteome</keyword>
<evidence type="ECO:0000256" key="2">
    <source>
        <dbReference type="ARBA" id="ARBA00022448"/>
    </source>
</evidence>
<reference evidence="9 10" key="1">
    <citation type="submission" date="2019-03" db="EMBL/GenBank/DDBJ databases">
        <title>Draft genome of Massilia hortus sp. nov., a novel bacterial species of the Oxalobacteraceae family.</title>
        <authorList>
            <person name="Peta V."/>
            <person name="Raths R."/>
            <person name="Bucking H."/>
        </authorList>
    </citation>
    <scope>NUCLEOTIDE SEQUENCE [LARGE SCALE GENOMIC DNA]</scope>
    <source>
        <strain evidence="9 10">ONC3</strain>
    </source>
</reference>
<name>A0A4Y9T5J3_9BURK</name>
<dbReference type="InterPro" id="IPR038591">
    <property type="entry name" value="NolW-like_sf"/>
</dbReference>
<dbReference type="OrthoDB" id="9775455at2"/>
<dbReference type="PROSITE" id="PS51257">
    <property type="entry name" value="PROKAR_LIPOPROTEIN"/>
    <property type="match status" value="1"/>
</dbReference>
<dbReference type="GO" id="GO:0030246">
    <property type="term" value="F:carbohydrate binding"/>
    <property type="evidence" value="ECO:0007669"/>
    <property type="project" value="InterPro"/>
</dbReference>